<organism evidence="1 2">
    <name type="scientific">Engystomops pustulosus</name>
    <name type="common">Tungara frog</name>
    <name type="synonym">Physalaemus pustulosus</name>
    <dbReference type="NCBI Taxonomy" id="76066"/>
    <lineage>
        <taxon>Eukaryota</taxon>
        <taxon>Metazoa</taxon>
        <taxon>Chordata</taxon>
        <taxon>Craniata</taxon>
        <taxon>Vertebrata</taxon>
        <taxon>Euteleostomi</taxon>
        <taxon>Amphibia</taxon>
        <taxon>Batrachia</taxon>
        <taxon>Anura</taxon>
        <taxon>Neobatrachia</taxon>
        <taxon>Hyloidea</taxon>
        <taxon>Leptodactylidae</taxon>
        <taxon>Leiuperinae</taxon>
        <taxon>Engystomops</taxon>
    </lineage>
</organism>
<name>A0AAV6YQK3_ENGPU</name>
<reference evidence="1" key="1">
    <citation type="thesis" date="2020" institute="ProQuest LLC" country="789 East Eisenhower Parkway, Ann Arbor, MI, USA">
        <title>Comparative Genomics and Chromosome Evolution.</title>
        <authorList>
            <person name="Mudd A.B."/>
        </authorList>
    </citation>
    <scope>NUCLEOTIDE SEQUENCE</scope>
    <source>
        <strain evidence="1">237g6f4</strain>
        <tissue evidence="1">Blood</tissue>
    </source>
</reference>
<evidence type="ECO:0000313" key="1">
    <source>
        <dbReference type="EMBL" id="KAG8536301.1"/>
    </source>
</evidence>
<accession>A0AAV6YQK3</accession>
<gene>
    <name evidence="1" type="ORF">GDO81_026674</name>
</gene>
<sequence>MENITTSCVVKSGTASQISVLSPLCTVSLCLSNCWATSIKSMQCSAHLCPHHRPLHSPGHSSWSYLLFGFLCIIASSADHSIHRSCSPQSPAP</sequence>
<protein>
    <submittedName>
        <fullName evidence="1">Uncharacterized protein</fullName>
    </submittedName>
</protein>
<keyword evidence="2" id="KW-1185">Reference proteome</keyword>
<evidence type="ECO:0000313" key="2">
    <source>
        <dbReference type="Proteomes" id="UP000824782"/>
    </source>
</evidence>
<dbReference type="Proteomes" id="UP000824782">
    <property type="component" value="Unassembled WGS sequence"/>
</dbReference>
<dbReference type="EMBL" id="WNYA01046261">
    <property type="protein sequence ID" value="KAG8536301.1"/>
    <property type="molecule type" value="Genomic_DNA"/>
</dbReference>
<dbReference type="AlphaFoldDB" id="A0AAV6YQK3"/>
<comment type="caution">
    <text evidence="1">The sequence shown here is derived from an EMBL/GenBank/DDBJ whole genome shotgun (WGS) entry which is preliminary data.</text>
</comment>
<proteinExistence type="predicted"/>